<dbReference type="Proteomes" id="UP000075886">
    <property type="component" value="Unassembled WGS sequence"/>
</dbReference>
<dbReference type="VEuPathDB" id="VectorBase:AFAF015984"/>
<evidence type="ECO:0000313" key="4">
    <source>
        <dbReference type="EnsemblMetazoa" id="AFAF015984-PA"/>
    </source>
</evidence>
<reference evidence="5" key="1">
    <citation type="submission" date="2014-01" db="EMBL/GenBank/DDBJ databases">
        <title>The Genome Sequence of Anopheles farauti FAR1 (V2).</title>
        <authorList>
            <consortium name="The Broad Institute Genomics Platform"/>
            <person name="Neafsey D.E."/>
            <person name="Besansky N."/>
            <person name="Howell P."/>
            <person name="Walton C."/>
            <person name="Young S.K."/>
            <person name="Zeng Q."/>
            <person name="Gargeya S."/>
            <person name="Fitzgerald M."/>
            <person name="Haas B."/>
            <person name="Abouelleil A."/>
            <person name="Allen A.W."/>
            <person name="Alvarado L."/>
            <person name="Arachchi H.M."/>
            <person name="Berlin A.M."/>
            <person name="Chapman S.B."/>
            <person name="Gainer-Dewar J."/>
            <person name="Goldberg J."/>
            <person name="Griggs A."/>
            <person name="Gujja S."/>
            <person name="Hansen M."/>
            <person name="Howarth C."/>
            <person name="Imamovic A."/>
            <person name="Ireland A."/>
            <person name="Larimer J."/>
            <person name="McCowan C."/>
            <person name="Murphy C."/>
            <person name="Pearson M."/>
            <person name="Poon T.W."/>
            <person name="Priest M."/>
            <person name="Roberts A."/>
            <person name="Saif S."/>
            <person name="Shea T."/>
            <person name="Sisk P."/>
            <person name="Sykes S."/>
            <person name="Wortman J."/>
            <person name="Nusbaum C."/>
            <person name="Birren B."/>
        </authorList>
    </citation>
    <scope>NUCLEOTIDE SEQUENCE [LARGE SCALE GENOMIC DNA]</scope>
    <source>
        <strain evidence="5">FAR1</strain>
    </source>
</reference>
<feature type="chain" id="PRO_5008133329" description="Apple domain-containing protein" evidence="2">
    <location>
        <begin position="25"/>
        <end position="250"/>
    </location>
</feature>
<evidence type="ECO:0000256" key="1">
    <source>
        <dbReference type="SAM" id="MobiDB-lite"/>
    </source>
</evidence>
<feature type="signal peptide" evidence="2">
    <location>
        <begin position="1"/>
        <end position="24"/>
    </location>
</feature>
<reference evidence="4" key="2">
    <citation type="submission" date="2020-05" db="UniProtKB">
        <authorList>
            <consortium name="EnsemblMetazoa"/>
        </authorList>
    </citation>
    <scope>IDENTIFICATION</scope>
    <source>
        <strain evidence="4">FAR1</strain>
    </source>
</reference>
<evidence type="ECO:0000256" key="2">
    <source>
        <dbReference type="SAM" id="SignalP"/>
    </source>
</evidence>
<dbReference type="AlphaFoldDB" id="A0A182QSK0"/>
<accession>A0A182QSK0</accession>
<protein>
    <recommendedName>
        <fullName evidence="3">Apple domain-containing protein</fullName>
    </recommendedName>
</protein>
<organism evidence="4 5">
    <name type="scientific">Anopheles farauti</name>
    <dbReference type="NCBI Taxonomy" id="69004"/>
    <lineage>
        <taxon>Eukaryota</taxon>
        <taxon>Metazoa</taxon>
        <taxon>Ecdysozoa</taxon>
        <taxon>Arthropoda</taxon>
        <taxon>Hexapoda</taxon>
        <taxon>Insecta</taxon>
        <taxon>Pterygota</taxon>
        <taxon>Neoptera</taxon>
        <taxon>Endopterygota</taxon>
        <taxon>Diptera</taxon>
        <taxon>Nematocera</taxon>
        <taxon>Culicoidea</taxon>
        <taxon>Culicidae</taxon>
        <taxon>Anophelinae</taxon>
        <taxon>Anopheles</taxon>
    </lineage>
</organism>
<dbReference type="PROSITE" id="PS50948">
    <property type="entry name" value="PAN"/>
    <property type="match status" value="1"/>
</dbReference>
<feature type="compositionally biased region" description="Low complexity" evidence="1">
    <location>
        <begin position="62"/>
        <end position="96"/>
    </location>
</feature>
<feature type="region of interest" description="Disordered" evidence="1">
    <location>
        <begin position="33"/>
        <end position="101"/>
    </location>
</feature>
<dbReference type="InterPro" id="IPR003609">
    <property type="entry name" value="Pan_app"/>
</dbReference>
<keyword evidence="5" id="KW-1185">Reference proteome</keyword>
<name>A0A182QSK0_9DIPT</name>
<keyword evidence="2" id="KW-0732">Signal</keyword>
<dbReference type="EMBL" id="AXCN02001627">
    <property type="status" value="NOT_ANNOTATED_CDS"/>
    <property type="molecule type" value="Genomic_DNA"/>
</dbReference>
<feature type="domain" description="Apple" evidence="3">
    <location>
        <begin position="107"/>
        <end position="191"/>
    </location>
</feature>
<dbReference type="Pfam" id="PF00024">
    <property type="entry name" value="PAN_1"/>
    <property type="match status" value="1"/>
</dbReference>
<evidence type="ECO:0000313" key="5">
    <source>
        <dbReference type="Proteomes" id="UP000075886"/>
    </source>
</evidence>
<dbReference type="STRING" id="69004.A0A182QSK0"/>
<proteinExistence type="predicted"/>
<evidence type="ECO:0000259" key="3">
    <source>
        <dbReference type="PROSITE" id="PS50948"/>
    </source>
</evidence>
<dbReference type="EnsemblMetazoa" id="AFAF015984-RA">
    <property type="protein sequence ID" value="AFAF015984-PA"/>
    <property type="gene ID" value="AFAF015984"/>
</dbReference>
<sequence>MLPRSLRSLLLTCLLLASSPSIDGAKRRSRLDLPISKPADAPLEDNLATASGSEPAYERVEAPAAITPAAATSAATSAETESSANASGSGSSENSSQMIDEYSDEECDPDFIAFELVTGYVFSAPNKLLDSMPGTLMLTDCLEACQNNDSCASVNYETGLCVLFSSNSDKLPAAAATGYRTGETNVDDRRCRFSAAVPFRELNFHHVSMPADLNKTRPPANSVAILSCEITACSKGIPTPAGKAASQQET</sequence>